<name>A0A382RDQ1_9ZZZZ</name>
<keyword evidence="3" id="KW-0479">Metal-binding</keyword>
<dbReference type="GO" id="GO:0006508">
    <property type="term" value="P:proteolysis"/>
    <property type="evidence" value="ECO:0007669"/>
    <property type="project" value="UniProtKB-KW"/>
</dbReference>
<gene>
    <name evidence="8" type="ORF">METZ01_LOCUS347972</name>
</gene>
<dbReference type="PANTHER" id="PTHR21666:SF288">
    <property type="entry name" value="CELL DIVISION PROTEIN YTFB"/>
    <property type="match status" value="1"/>
</dbReference>
<dbReference type="SUPFAM" id="SSF51261">
    <property type="entry name" value="Duplicated hybrid motif"/>
    <property type="match status" value="1"/>
</dbReference>
<dbReference type="InterPro" id="IPR016047">
    <property type="entry name" value="M23ase_b-sheet_dom"/>
</dbReference>
<dbReference type="PANTHER" id="PTHR21666">
    <property type="entry name" value="PEPTIDASE-RELATED"/>
    <property type="match status" value="1"/>
</dbReference>
<feature type="non-terminal residue" evidence="8">
    <location>
        <position position="1"/>
    </location>
</feature>
<evidence type="ECO:0000256" key="1">
    <source>
        <dbReference type="ARBA" id="ARBA00001947"/>
    </source>
</evidence>
<evidence type="ECO:0000259" key="7">
    <source>
        <dbReference type="Pfam" id="PF01551"/>
    </source>
</evidence>
<evidence type="ECO:0000313" key="8">
    <source>
        <dbReference type="EMBL" id="SVC95118.1"/>
    </source>
</evidence>
<feature type="domain" description="M23ase beta-sheet core" evidence="7">
    <location>
        <begin position="21"/>
        <end position="113"/>
    </location>
</feature>
<keyword evidence="4" id="KW-0378">Hydrolase</keyword>
<dbReference type="Pfam" id="PF01551">
    <property type="entry name" value="Peptidase_M23"/>
    <property type="match status" value="1"/>
</dbReference>
<accession>A0A382RDQ1</accession>
<dbReference type="InterPro" id="IPR050570">
    <property type="entry name" value="Cell_wall_metabolism_enzyme"/>
</dbReference>
<keyword evidence="6" id="KW-0482">Metalloprotease</keyword>
<dbReference type="Gene3D" id="2.70.70.10">
    <property type="entry name" value="Glucose Permease (Domain IIA)"/>
    <property type="match status" value="1"/>
</dbReference>
<evidence type="ECO:0000256" key="5">
    <source>
        <dbReference type="ARBA" id="ARBA00022833"/>
    </source>
</evidence>
<comment type="cofactor">
    <cofactor evidence="1">
        <name>Zn(2+)</name>
        <dbReference type="ChEBI" id="CHEBI:29105"/>
    </cofactor>
</comment>
<proteinExistence type="predicted"/>
<dbReference type="CDD" id="cd12797">
    <property type="entry name" value="M23_peptidase"/>
    <property type="match status" value="1"/>
</dbReference>
<evidence type="ECO:0000256" key="6">
    <source>
        <dbReference type="ARBA" id="ARBA00023049"/>
    </source>
</evidence>
<reference evidence="8" key="1">
    <citation type="submission" date="2018-05" db="EMBL/GenBank/DDBJ databases">
        <authorList>
            <person name="Lanie J.A."/>
            <person name="Ng W.-L."/>
            <person name="Kazmierczak K.M."/>
            <person name="Andrzejewski T.M."/>
            <person name="Davidsen T.M."/>
            <person name="Wayne K.J."/>
            <person name="Tettelin H."/>
            <person name="Glass J.I."/>
            <person name="Rusch D."/>
            <person name="Podicherti R."/>
            <person name="Tsui H.-C.T."/>
            <person name="Winkler M.E."/>
        </authorList>
    </citation>
    <scope>NUCLEOTIDE SEQUENCE</scope>
</reference>
<dbReference type="GO" id="GO:0046872">
    <property type="term" value="F:metal ion binding"/>
    <property type="evidence" value="ECO:0007669"/>
    <property type="project" value="UniProtKB-KW"/>
</dbReference>
<evidence type="ECO:0000256" key="3">
    <source>
        <dbReference type="ARBA" id="ARBA00022723"/>
    </source>
</evidence>
<dbReference type="EMBL" id="UINC01120559">
    <property type="protein sequence ID" value="SVC95118.1"/>
    <property type="molecule type" value="Genomic_DNA"/>
</dbReference>
<organism evidence="8">
    <name type="scientific">marine metagenome</name>
    <dbReference type="NCBI Taxonomy" id="408172"/>
    <lineage>
        <taxon>unclassified sequences</taxon>
        <taxon>metagenomes</taxon>
        <taxon>ecological metagenomes</taxon>
    </lineage>
</organism>
<evidence type="ECO:0000256" key="2">
    <source>
        <dbReference type="ARBA" id="ARBA00022670"/>
    </source>
</evidence>
<keyword evidence="2" id="KW-0645">Protease</keyword>
<protein>
    <recommendedName>
        <fullName evidence="7">M23ase beta-sheet core domain-containing protein</fullName>
    </recommendedName>
</protein>
<evidence type="ECO:0000256" key="4">
    <source>
        <dbReference type="ARBA" id="ARBA00022801"/>
    </source>
</evidence>
<sequence length="126" mass="13628">YLSFGRVVDGFGAILENGLNSQGLFIDVLTDSDVICLRDGKVVFSGIFRTYGQLLIIQHGQGYHSLLSGFARIYGEVGDFVRAGEPVGVMGGAASKGSVLYVEMRRQGTPMNPIGWLDLIDREVKG</sequence>
<keyword evidence="5" id="KW-0862">Zinc</keyword>
<dbReference type="InterPro" id="IPR011055">
    <property type="entry name" value="Dup_hybrid_motif"/>
</dbReference>
<dbReference type="GO" id="GO:0004222">
    <property type="term" value="F:metalloendopeptidase activity"/>
    <property type="evidence" value="ECO:0007669"/>
    <property type="project" value="TreeGrafter"/>
</dbReference>
<dbReference type="AlphaFoldDB" id="A0A382RDQ1"/>